<sequence>EALHGANRIATLKNLREGGVCRTYGGVIFRRGDRGDVEHLADLKQKMFMAVAPTSFGGWITAWRELKDVGIDPHRDFAELKFGGTHDAVVLAVRDGEVDAGTVRTDTLERMAAEGEIDIEKFKVIHEHGGQHDQGDFPFLHSTRLYPEWPLAKVEHTPDELAERVAAALLRMPADSPAAEAARCAGWTVPLNYQPVHECLQELRLVPYEDFGKVTLGDVVRNYWPWLVAIAALLALMAGTTGIVVRLNRKVSRFSSELERELSERKRAEEKL</sequence>
<organism evidence="2">
    <name type="scientific">marine sediment metagenome</name>
    <dbReference type="NCBI Taxonomy" id="412755"/>
    <lineage>
        <taxon>unclassified sequences</taxon>
        <taxon>metagenomes</taxon>
        <taxon>ecological metagenomes</taxon>
    </lineage>
</organism>
<accession>X0VIT0</accession>
<evidence type="ECO:0000313" key="2">
    <source>
        <dbReference type="EMBL" id="GAG11102.1"/>
    </source>
</evidence>
<keyword evidence="1" id="KW-1133">Transmembrane helix</keyword>
<protein>
    <recommendedName>
        <fullName evidence="3">Solute-binding protein family 3/N-terminal domain-containing protein</fullName>
    </recommendedName>
</protein>
<gene>
    <name evidence="2" type="ORF">S01H1_33439</name>
</gene>
<keyword evidence="1" id="KW-0472">Membrane</keyword>
<reference evidence="2" key="1">
    <citation type="journal article" date="2014" name="Front. Microbiol.">
        <title>High frequency of phylogenetically diverse reductive dehalogenase-homologous genes in deep subseafloor sedimentary metagenomes.</title>
        <authorList>
            <person name="Kawai M."/>
            <person name="Futagami T."/>
            <person name="Toyoda A."/>
            <person name="Takaki Y."/>
            <person name="Nishi S."/>
            <person name="Hori S."/>
            <person name="Arai W."/>
            <person name="Tsubouchi T."/>
            <person name="Morono Y."/>
            <person name="Uchiyama I."/>
            <person name="Ito T."/>
            <person name="Fujiyama A."/>
            <person name="Inagaki F."/>
            <person name="Takami H."/>
        </authorList>
    </citation>
    <scope>NUCLEOTIDE SEQUENCE</scope>
    <source>
        <strain evidence="2">Expedition CK06-06</strain>
    </source>
</reference>
<dbReference type="PANTHER" id="PTHR35841">
    <property type="entry name" value="PHOSPHONATES-BINDING PERIPLASMIC PROTEIN"/>
    <property type="match status" value="1"/>
</dbReference>
<dbReference type="Pfam" id="PF12974">
    <property type="entry name" value="Phosphonate-bd"/>
    <property type="match status" value="1"/>
</dbReference>
<dbReference type="EMBL" id="BARS01020762">
    <property type="protein sequence ID" value="GAG11102.1"/>
    <property type="molecule type" value="Genomic_DNA"/>
</dbReference>
<dbReference type="SUPFAM" id="SSF53850">
    <property type="entry name" value="Periplasmic binding protein-like II"/>
    <property type="match status" value="1"/>
</dbReference>
<dbReference type="PANTHER" id="PTHR35841:SF1">
    <property type="entry name" value="PHOSPHONATES-BINDING PERIPLASMIC PROTEIN"/>
    <property type="match status" value="1"/>
</dbReference>
<evidence type="ECO:0008006" key="3">
    <source>
        <dbReference type="Google" id="ProtNLM"/>
    </source>
</evidence>
<feature type="non-terminal residue" evidence="2">
    <location>
        <position position="1"/>
    </location>
</feature>
<feature type="transmembrane region" description="Helical" evidence="1">
    <location>
        <begin position="223"/>
        <end position="245"/>
    </location>
</feature>
<feature type="non-terminal residue" evidence="2">
    <location>
        <position position="272"/>
    </location>
</feature>
<dbReference type="Gene3D" id="3.40.190.10">
    <property type="entry name" value="Periplasmic binding protein-like II"/>
    <property type="match status" value="1"/>
</dbReference>
<comment type="caution">
    <text evidence="2">The sequence shown here is derived from an EMBL/GenBank/DDBJ whole genome shotgun (WGS) entry which is preliminary data.</text>
</comment>
<name>X0VIT0_9ZZZZ</name>
<dbReference type="AlphaFoldDB" id="X0VIT0"/>
<keyword evidence="1" id="KW-0812">Transmembrane</keyword>
<proteinExistence type="predicted"/>
<evidence type="ECO:0000256" key="1">
    <source>
        <dbReference type="SAM" id="Phobius"/>
    </source>
</evidence>